<gene>
    <name evidence="2" type="ORF">COLO4_37694</name>
</gene>
<dbReference type="EMBL" id="AWUE01024195">
    <property type="protein sequence ID" value="OMO51384.1"/>
    <property type="molecule type" value="Genomic_DNA"/>
</dbReference>
<dbReference type="SUPFAM" id="SSF53098">
    <property type="entry name" value="Ribonuclease H-like"/>
    <property type="match status" value="1"/>
</dbReference>
<accession>A0A1R3FZW7</accession>
<comment type="caution">
    <text evidence="2">The sequence shown here is derived from an EMBL/GenBank/DDBJ whole genome shotgun (WGS) entry which is preliminary data.</text>
</comment>
<dbReference type="Proteomes" id="UP000187203">
    <property type="component" value="Unassembled WGS sequence"/>
</dbReference>
<protein>
    <recommendedName>
        <fullName evidence="1">HAT C-terminal dimerisation domain-containing protein</fullName>
    </recommendedName>
</protein>
<proteinExistence type="predicted"/>
<feature type="domain" description="HAT C-terminal dimerisation" evidence="1">
    <location>
        <begin position="10"/>
        <end position="77"/>
    </location>
</feature>
<evidence type="ECO:0000259" key="1">
    <source>
        <dbReference type="Pfam" id="PF05699"/>
    </source>
</evidence>
<dbReference type="OrthoDB" id="2017576at2759"/>
<dbReference type="InterPro" id="IPR008906">
    <property type="entry name" value="HATC_C_dom"/>
</dbReference>
<dbReference type="Pfam" id="PF05699">
    <property type="entry name" value="Dimer_Tnp_hAT"/>
    <property type="match status" value="1"/>
</dbReference>
<reference evidence="3" key="1">
    <citation type="submission" date="2013-09" db="EMBL/GenBank/DDBJ databases">
        <title>Corchorus olitorius genome sequencing.</title>
        <authorList>
            <person name="Alam M."/>
            <person name="Haque M.S."/>
            <person name="Islam M.S."/>
            <person name="Emdad E.M."/>
            <person name="Islam M.M."/>
            <person name="Ahmed B."/>
            <person name="Halim A."/>
            <person name="Hossen Q.M.M."/>
            <person name="Hossain M.Z."/>
            <person name="Ahmed R."/>
            <person name="Khan M.M."/>
            <person name="Islam R."/>
            <person name="Rashid M.M."/>
            <person name="Khan S.A."/>
            <person name="Rahman M.S."/>
            <person name="Alam M."/>
            <person name="Yahiya A.S."/>
            <person name="Khan M.S."/>
            <person name="Azam M.S."/>
            <person name="Haque T."/>
            <person name="Lashkar M.Z.H."/>
            <person name="Akhand A.I."/>
            <person name="Morshed G."/>
            <person name="Roy S."/>
            <person name="Uddin K.S."/>
            <person name="Rabeya T."/>
            <person name="Hossain A.S."/>
            <person name="Chowdhury A."/>
            <person name="Snigdha A.R."/>
            <person name="Mortoza M.S."/>
            <person name="Matin S.A."/>
            <person name="Hoque S.M.E."/>
            <person name="Islam M.K."/>
            <person name="Roy D.K."/>
            <person name="Haider R."/>
            <person name="Moosa M.M."/>
            <person name="Elias S.M."/>
            <person name="Hasan A.M."/>
            <person name="Jahan S."/>
            <person name="Shafiuddin M."/>
            <person name="Mahmood N."/>
            <person name="Shommy N.S."/>
        </authorList>
    </citation>
    <scope>NUCLEOTIDE SEQUENCE [LARGE SCALE GENOMIC DNA]</scope>
    <source>
        <strain evidence="3">cv. O-4</strain>
    </source>
</reference>
<sequence>MAPAQIDAVTMDAIEWWSTYGSETPKLMEVAKIVLSQPISSSSTERAWNTYSYIHNVKRNRLNCTRADKLVFIHSNIRLL</sequence>
<dbReference type="InterPro" id="IPR012337">
    <property type="entry name" value="RNaseH-like_sf"/>
</dbReference>
<name>A0A1R3FZW7_9ROSI</name>
<organism evidence="2 3">
    <name type="scientific">Corchorus olitorius</name>
    <dbReference type="NCBI Taxonomy" id="93759"/>
    <lineage>
        <taxon>Eukaryota</taxon>
        <taxon>Viridiplantae</taxon>
        <taxon>Streptophyta</taxon>
        <taxon>Embryophyta</taxon>
        <taxon>Tracheophyta</taxon>
        <taxon>Spermatophyta</taxon>
        <taxon>Magnoliopsida</taxon>
        <taxon>eudicotyledons</taxon>
        <taxon>Gunneridae</taxon>
        <taxon>Pentapetalae</taxon>
        <taxon>rosids</taxon>
        <taxon>malvids</taxon>
        <taxon>Malvales</taxon>
        <taxon>Malvaceae</taxon>
        <taxon>Grewioideae</taxon>
        <taxon>Apeibeae</taxon>
        <taxon>Corchorus</taxon>
    </lineage>
</organism>
<dbReference type="GO" id="GO:0046983">
    <property type="term" value="F:protein dimerization activity"/>
    <property type="evidence" value="ECO:0007669"/>
    <property type="project" value="InterPro"/>
</dbReference>
<evidence type="ECO:0000313" key="2">
    <source>
        <dbReference type="EMBL" id="OMO51384.1"/>
    </source>
</evidence>
<evidence type="ECO:0000313" key="3">
    <source>
        <dbReference type="Proteomes" id="UP000187203"/>
    </source>
</evidence>
<keyword evidence="3" id="KW-1185">Reference proteome</keyword>
<dbReference type="AlphaFoldDB" id="A0A1R3FZW7"/>